<evidence type="ECO:0000256" key="4">
    <source>
        <dbReference type="SAM" id="Phobius"/>
    </source>
</evidence>
<feature type="region of interest" description="Disordered" evidence="3">
    <location>
        <begin position="697"/>
        <end position="745"/>
    </location>
</feature>
<dbReference type="PANTHER" id="PTHR46093:SF18">
    <property type="entry name" value="FIBRONECTIN TYPE-III DOMAIN-CONTAINING PROTEIN"/>
    <property type="match status" value="1"/>
</dbReference>
<evidence type="ECO:0000313" key="5">
    <source>
        <dbReference type="EMBL" id="KAF2639983.1"/>
    </source>
</evidence>
<evidence type="ECO:0000256" key="2">
    <source>
        <dbReference type="ARBA" id="ARBA00022737"/>
    </source>
</evidence>
<protein>
    <recommendedName>
        <fullName evidence="7">Kelch repeat protein-like protein</fullName>
    </recommendedName>
</protein>
<keyword evidence="4" id="KW-0472">Membrane</keyword>
<dbReference type="PANTHER" id="PTHR46093">
    <property type="entry name" value="ACYL-COA-BINDING DOMAIN-CONTAINING PROTEIN 5"/>
    <property type="match status" value="1"/>
</dbReference>
<feature type="region of interest" description="Disordered" evidence="3">
    <location>
        <begin position="760"/>
        <end position="785"/>
    </location>
</feature>
<feature type="transmembrane region" description="Helical" evidence="4">
    <location>
        <begin position="105"/>
        <end position="122"/>
    </location>
</feature>
<keyword evidence="1" id="KW-0880">Kelch repeat</keyword>
<name>A0A6A6RZX4_9PLEO</name>
<sequence length="813" mass="87340">MDRVRPRPALNAPGQRKSVFAEVGLVDDAVVRRVRSPAPMMLSYPKPWTRPARTVRFRSRNDIFDARAERDAEEVDDDDWESASVLDSDTDRQEIRFQASSYTKLYRLGLLAILFALMLPVLQIDLMIPVGVKGGMIPQDAIESVNKHGLERRDDTETQVCKRWAGQSAVVNGTLYMYGFRSITDAKQSDNTWTNDFLSLDLTKSWQISNPSLTGLPKPSGPPAVSLGYLWNSHSSLYLYGGEFSEDPKESPTANTLWEYNVSNKQWIEHKDPKSSAGDNAADAGQSIQRAAEGAGISVANLGRGWYFGGHLDDYTTEGWSNQVPRKYLKSLLEFTYPGYSNDAVDDLKDDNKAGQDGVYRNITEGGLQGTSSFPARADGTLVYIPGFGDQGTLLGLTGGDNDTFAQMNVIDVYDIAKSTWYKQSTSGTMPKYRVNPCAVVAAAADGSSYNVYMFGGQTLQPAGNQTQYDDMWILSVPAFAWIEVDQSKQSVPYARAGHSCHVWDGQMIVLGGYIDPEIGCESPGIYSFNMSSLSWGNQFTALTGDNALQAWDGKADGTGNPLAQQANQRGFDSKAGLEGSYGYAVPSAIQSVIGGKETGGATLTAPVQTPTEGPFKTGTAQTYTVTGPNGATITQITNGGNGGGNTGPNIGAIIAGTIAGVFFLIAAYFAFCAWIYRRQVQLWKQHATMVAARSNHEKTDGSNAAHGVGATLSSTKNSTDRGQRDFLGTQSSEGTGGVRTSDERGGASYLGAAGVAGAGGAGAAGGGVDPLGRRRSMDSSTDDLLDGQEPAFWGTRGVLLNPRRSLRVINRD</sequence>
<evidence type="ECO:0000256" key="1">
    <source>
        <dbReference type="ARBA" id="ARBA00022441"/>
    </source>
</evidence>
<dbReference type="EMBL" id="MU006785">
    <property type="protein sequence ID" value="KAF2639983.1"/>
    <property type="molecule type" value="Genomic_DNA"/>
</dbReference>
<organism evidence="5 6">
    <name type="scientific">Massarina eburnea CBS 473.64</name>
    <dbReference type="NCBI Taxonomy" id="1395130"/>
    <lineage>
        <taxon>Eukaryota</taxon>
        <taxon>Fungi</taxon>
        <taxon>Dikarya</taxon>
        <taxon>Ascomycota</taxon>
        <taxon>Pezizomycotina</taxon>
        <taxon>Dothideomycetes</taxon>
        <taxon>Pleosporomycetidae</taxon>
        <taxon>Pleosporales</taxon>
        <taxon>Massarineae</taxon>
        <taxon>Massarinaceae</taxon>
        <taxon>Massarina</taxon>
    </lineage>
</organism>
<feature type="compositionally biased region" description="Gly residues" evidence="3">
    <location>
        <begin position="760"/>
        <end position="770"/>
    </location>
</feature>
<dbReference type="Pfam" id="PF24681">
    <property type="entry name" value="Kelch_KLHDC2_KLHL20_DRC7"/>
    <property type="match status" value="1"/>
</dbReference>
<dbReference type="Proteomes" id="UP000799753">
    <property type="component" value="Unassembled WGS sequence"/>
</dbReference>
<dbReference type="SUPFAM" id="SSF117281">
    <property type="entry name" value="Kelch motif"/>
    <property type="match status" value="1"/>
</dbReference>
<evidence type="ECO:0000313" key="6">
    <source>
        <dbReference type="Proteomes" id="UP000799753"/>
    </source>
</evidence>
<proteinExistence type="predicted"/>
<dbReference type="InterPro" id="IPR015915">
    <property type="entry name" value="Kelch-typ_b-propeller"/>
</dbReference>
<accession>A0A6A6RZX4</accession>
<keyword evidence="2" id="KW-0677">Repeat</keyword>
<reference evidence="5" key="1">
    <citation type="journal article" date="2020" name="Stud. Mycol.">
        <title>101 Dothideomycetes genomes: a test case for predicting lifestyles and emergence of pathogens.</title>
        <authorList>
            <person name="Haridas S."/>
            <person name="Albert R."/>
            <person name="Binder M."/>
            <person name="Bloem J."/>
            <person name="Labutti K."/>
            <person name="Salamov A."/>
            <person name="Andreopoulos B."/>
            <person name="Baker S."/>
            <person name="Barry K."/>
            <person name="Bills G."/>
            <person name="Bluhm B."/>
            <person name="Cannon C."/>
            <person name="Castanera R."/>
            <person name="Culley D."/>
            <person name="Daum C."/>
            <person name="Ezra D."/>
            <person name="Gonzalez J."/>
            <person name="Henrissat B."/>
            <person name="Kuo A."/>
            <person name="Liang C."/>
            <person name="Lipzen A."/>
            <person name="Lutzoni F."/>
            <person name="Magnuson J."/>
            <person name="Mondo S."/>
            <person name="Nolan M."/>
            <person name="Ohm R."/>
            <person name="Pangilinan J."/>
            <person name="Park H.-J."/>
            <person name="Ramirez L."/>
            <person name="Alfaro M."/>
            <person name="Sun H."/>
            <person name="Tritt A."/>
            <person name="Yoshinaga Y."/>
            <person name="Zwiers L.-H."/>
            <person name="Turgeon B."/>
            <person name="Goodwin S."/>
            <person name="Spatafora J."/>
            <person name="Crous P."/>
            <person name="Grigoriev I."/>
        </authorList>
    </citation>
    <scope>NUCLEOTIDE SEQUENCE</scope>
    <source>
        <strain evidence="5">CBS 473.64</strain>
    </source>
</reference>
<evidence type="ECO:0000256" key="3">
    <source>
        <dbReference type="SAM" id="MobiDB-lite"/>
    </source>
</evidence>
<gene>
    <name evidence="5" type="ORF">P280DRAFT_24370</name>
</gene>
<feature type="transmembrane region" description="Helical" evidence="4">
    <location>
        <begin position="651"/>
        <end position="677"/>
    </location>
</feature>
<keyword evidence="4" id="KW-1133">Transmembrane helix</keyword>
<dbReference type="OrthoDB" id="10251809at2759"/>
<keyword evidence="4" id="KW-0812">Transmembrane</keyword>
<dbReference type="AlphaFoldDB" id="A0A6A6RZX4"/>
<evidence type="ECO:0008006" key="7">
    <source>
        <dbReference type="Google" id="ProtNLM"/>
    </source>
</evidence>
<dbReference type="Gene3D" id="2.120.10.80">
    <property type="entry name" value="Kelch-type beta propeller"/>
    <property type="match status" value="2"/>
</dbReference>
<keyword evidence="6" id="KW-1185">Reference proteome</keyword>